<dbReference type="PROSITE" id="PS50293">
    <property type="entry name" value="TPR_REGION"/>
    <property type="match status" value="2"/>
</dbReference>
<protein>
    <submittedName>
        <fullName evidence="4">TPR_2 repeat domain protein</fullName>
    </submittedName>
</protein>
<feature type="repeat" description="TPR" evidence="3">
    <location>
        <begin position="201"/>
        <end position="234"/>
    </location>
</feature>
<dbReference type="Pfam" id="PF13181">
    <property type="entry name" value="TPR_8"/>
    <property type="match status" value="2"/>
</dbReference>
<organism evidence="4 5">
    <name type="scientific">Psychroflexus torquis (strain ATCC 700755 / CIP 106069 / ACAM 623)</name>
    <dbReference type="NCBI Taxonomy" id="313595"/>
    <lineage>
        <taxon>Bacteria</taxon>
        <taxon>Pseudomonadati</taxon>
        <taxon>Bacteroidota</taxon>
        <taxon>Flavobacteriia</taxon>
        <taxon>Flavobacteriales</taxon>
        <taxon>Flavobacteriaceae</taxon>
        <taxon>Psychroflexus</taxon>
    </lineage>
</organism>
<dbReference type="RefSeq" id="WP_015024186.1">
    <property type="nucleotide sequence ID" value="NC_018721.1"/>
</dbReference>
<dbReference type="PANTHER" id="PTHR44858:SF1">
    <property type="entry name" value="UDP-N-ACETYLGLUCOSAMINE--PEPTIDE N-ACETYLGLUCOSAMINYLTRANSFERASE SPINDLY-RELATED"/>
    <property type="match status" value="1"/>
</dbReference>
<dbReference type="InterPro" id="IPR019734">
    <property type="entry name" value="TPR_rpt"/>
</dbReference>
<dbReference type="SUPFAM" id="SSF48452">
    <property type="entry name" value="TPR-like"/>
    <property type="match status" value="2"/>
</dbReference>
<dbReference type="KEGG" id="ptq:P700755_001740"/>
<proteinExistence type="predicted"/>
<evidence type="ECO:0000256" key="3">
    <source>
        <dbReference type="PROSITE-ProRule" id="PRU00339"/>
    </source>
</evidence>
<evidence type="ECO:0000313" key="4">
    <source>
        <dbReference type="EMBL" id="AFU68590.1"/>
    </source>
</evidence>
<keyword evidence="5" id="KW-1185">Reference proteome</keyword>
<dbReference type="EMBL" id="CP003879">
    <property type="protein sequence ID" value="AFU68590.1"/>
    <property type="molecule type" value="Genomic_DNA"/>
</dbReference>
<dbReference type="eggNOG" id="COG0457">
    <property type="taxonomic scope" value="Bacteria"/>
</dbReference>
<name>K4ISZ6_PSYTT</name>
<dbReference type="SMART" id="SM00028">
    <property type="entry name" value="TPR"/>
    <property type="match status" value="5"/>
</dbReference>
<keyword evidence="1" id="KW-0677">Repeat</keyword>
<dbReference type="Gene3D" id="1.25.40.10">
    <property type="entry name" value="Tetratricopeptide repeat domain"/>
    <property type="match status" value="3"/>
</dbReference>
<evidence type="ECO:0000313" key="5">
    <source>
        <dbReference type="Proteomes" id="UP000008514"/>
    </source>
</evidence>
<feature type="repeat" description="TPR" evidence="3">
    <location>
        <begin position="167"/>
        <end position="200"/>
    </location>
</feature>
<dbReference type="HOGENOM" id="CLU_862696_0_0_10"/>
<keyword evidence="2 3" id="KW-0802">TPR repeat</keyword>
<dbReference type="Proteomes" id="UP000008514">
    <property type="component" value="Chromosome"/>
</dbReference>
<dbReference type="InterPro" id="IPR011990">
    <property type="entry name" value="TPR-like_helical_dom_sf"/>
</dbReference>
<reference evidence="4" key="1">
    <citation type="submission" date="2006-03" db="EMBL/GenBank/DDBJ databases">
        <authorList>
            <person name="Bowman J."/>
            <person name="Ferriera S."/>
            <person name="Johnson J."/>
            <person name="Kravitz S."/>
            <person name="Halpern A."/>
            <person name="Remington K."/>
            <person name="Beeson K."/>
            <person name="Tran B."/>
            <person name="Rogers Y.-H."/>
            <person name="Friedman R."/>
            <person name="Venter J.C."/>
        </authorList>
    </citation>
    <scope>NUCLEOTIDE SEQUENCE [LARGE SCALE GENOMIC DNA]</scope>
    <source>
        <strain evidence="4">ATCC 700755</strain>
    </source>
</reference>
<feature type="repeat" description="TPR" evidence="3">
    <location>
        <begin position="235"/>
        <end position="268"/>
    </location>
</feature>
<dbReference type="OrthoDB" id="7058419at2"/>
<dbReference type="PROSITE" id="PS50005">
    <property type="entry name" value="TPR"/>
    <property type="match status" value="3"/>
</dbReference>
<dbReference type="Pfam" id="PF00515">
    <property type="entry name" value="TPR_1"/>
    <property type="match status" value="1"/>
</dbReference>
<sequence>MKLLVTSLLTLSILSSCHSQNNKIDNTQPRYGEVKKTKEYRELDEEFIQDCLKQFGTIDSSAAIQIDHAWRYYYNNDLKTAMKRFNQSWLLNPELPDSYFGFASLLETQGNLIDAKRYYKIGIEKDTKNDRAELCYQRIADCKEQLNDIQGTLNAYKKITKIDPKNSFAFKKIGYFYTQSGHSNKAIKAYDDAIRLDPKDAMTYNNRAFLNQKLKNYEAAITDYSKAIELDPEYISSLVNRGLTEMEINQFEKAKSDFGQCVKLDPKAGELRRFLAISELKLNENSSACNNLKLALELGDSGASQLIEENCKK</sequence>
<accession>K4ISZ6</accession>
<dbReference type="AlphaFoldDB" id="K4ISZ6"/>
<gene>
    <name evidence="4" type="ordered locus">P700755_001740</name>
</gene>
<dbReference type="PROSITE" id="PS51257">
    <property type="entry name" value="PROKAR_LIPOPROTEIN"/>
    <property type="match status" value="1"/>
</dbReference>
<dbReference type="PANTHER" id="PTHR44858">
    <property type="entry name" value="TETRATRICOPEPTIDE REPEAT PROTEIN 6"/>
    <property type="match status" value="1"/>
</dbReference>
<dbReference type="InterPro" id="IPR050498">
    <property type="entry name" value="Ycf3"/>
</dbReference>
<dbReference type="STRING" id="313595.P700755_001740"/>
<evidence type="ECO:0000256" key="1">
    <source>
        <dbReference type="ARBA" id="ARBA00022737"/>
    </source>
</evidence>
<evidence type="ECO:0000256" key="2">
    <source>
        <dbReference type="ARBA" id="ARBA00022803"/>
    </source>
</evidence>
<reference evidence="4" key="2">
    <citation type="submission" date="2012-09" db="EMBL/GenBank/DDBJ databases">
        <title>The complete sequence of Psychroflexus torquis an extreme psychrophile from sea-ice that is stimulated by light.</title>
        <authorList>
            <person name="Feng S."/>
            <person name="Powell S.M."/>
            <person name="Bowman J.P."/>
        </authorList>
    </citation>
    <scope>NUCLEOTIDE SEQUENCE [LARGE SCALE GENOMIC DNA]</scope>
    <source>
        <strain evidence="4">ATCC 700755</strain>
    </source>
</reference>